<protein>
    <recommendedName>
        <fullName evidence="3">DUF8175 domain-containing protein</fullName>
    </recommendedName>
</protein>
<reference evidence="4" key="1">
    <citation type="journal article" date="2014" name="Int. J. Syst. Evol. Microbiol.">
        <title>Complete genome sequence of Corynebacterium casei LMG S-19264T (=DSM 44701T), isolated from a smear-ripened cheese.</title>
        <authorList>
            <consortium name="US DOE Joint Genome Institute (JGI-PGF)"/>
            <person name="Walter F."/>
            <person name="Albersmeier A."/>
            <person name="Kalinowski J."/>
            <person name="Ruckert C."/>
        </authorList>
    </citation>
    <scope>NUCLEOTIDE SEQUENCE</scope>
    <source>
        <strain evidence="4">JCM 4125</strain>
    </source>
</reference>
<accession>A0A918HQX6</accession>
<dbReference type="AlphaFoldDB" id="A0A918HQX6"/>
<feature type="region of interest" description="Disordered" evidence="1">
    <location>
        <begin position="1"/>
        <end position="27"/>
    </location>
</feature>
<proteinExistence type="predicted"/>
<evidence type="ECO:0000256" key="1">
    <source>
        <dbReference type="SAM" id="MobiDB-lite"/>
    </source>
</evidence>
<dbReference type="InterPro" id="IPR058488">
    <property type="entry name" value="DUF8175"/>
</dbReference>
<dbReference type="Pfam" id="PF26526">
    <property type="entry name" value="DUF8175"/>
    <property type="match status" value="1"/>
</dbReference>
<feature type="region of interest" description="Disordered" evidence="1">
    <location>
        <begin position="235"/>
        <end position="266"/>
    </location>
</feature>
<dbReference type="EMBL" id="BMSA01000040">
    <property type="protein sequence ID" value="GGT92054.1"/>
    <property type="molecule type" value="Genomic_DNA"/>
</dbReference>
<keyword evidence="2" id="KW-0472">Membrane</keyword>
<evidence type="ECO:0000259" key="3">
    <source>
        <dbReference type="Pfam" id="PF26526"/>
    </source>
</evidence>
<reference evidence="4" key="2">
    <citation type="submission" date="2020-09" db="EMBL/GenBank/DDBJ databases">
        <authorList>
            <person name="Sun Q."/>
            <person name="Ohkuma M."/>
        </authorList>
    </citation>
    <scope>NUCLEOTIDE SEQUENCE</scope>
    <source>
        <strain evidence="4">JCM 4125</strain>
    </source>
</reference>
<sequence>MRRKDDGAVSGTRMLVAEPTKGGSERRRPPVRLFIGVFGAAVLFIALWVSLSGQSSGSSPGSGGGTSVASPRAGSPGGSGGTSRATGSADGVPVGYPQSEEGVAAAAANFEIARSSGSYITNKPYRDKLIGQIMVPESFANQISRDDRATAQLVAGFGLQDRKASGLLLRSACLGTRVSSYSDHVASVDVWMTSVAGVPTEKANLPVSARWTTYTYNLQWRDGDWKITSIASVDGPTPLQSDGSSPSSMEAFRTAEEEFNAPPYVG</sequence>
<feature type="domain" description="DUF8175" evidence="3">
    <location>
        <begin position="90"/>
        <end position="233"/>
    </location>
</feature>
<feature type="compositionally biased region" description="Polar residues" evidence="1">
    <location>
        <begin position="238"/>
        <end position="248"/>
    </location>
</feature>
<keyword evidence="2" id="KW-1133">Transmembrane helix</keyword>
<dbReference type="Proteomes" id="UP000646776">
    <property type="component" value="Unassembled WGS sequence"/>
</dbReference>
<feature type="region of interest" description="Disordered" evidence="1">
    <location>
        <begin position="56"/>
        <end position="96"/>
    </location>
</feature>
<evidence type="ECO:0000313" key="5">
    <source>
        <dbReference type="Proteomes" id="UP000646776"/>
    </source>
</evidence>
<feature type="transmembrane region" description="Helical" evidence="2">
    <location>
        <begin position="31"/>
        <end position="51"/>
    </location>
</feature>
<organism evidence="4 5">
    <name type="scientific">Streptomyces phaeofaciens</name>
    <dbReference type="NCBI Taxonomy" id="68254"/>
    <lineage>
        <taxon>Bacteria</taxon>
        <taxon>Bacillati</taxon>
        <taxon>Actinomycetota</taxon>
        <taxon>Actinomycetes</taxon>
        <taxon>Kitasatosporales</taxon>
        <taxon>Streptomycetaceae</taxon>
        <taxon>Streptomyces</taxon>
    </lineage>
</organism>
<comment type="caution">
    <text evidence="4">The sequence shown here is derived from an EMBL/GenBank/DDBJ whole genome shotgun (WGS) entry which is preliminary data.</text>
</comment>
<gene>
    <name evidence="4" type="ORF">GCM10010226_82540</name>
</gene>
<keyword evidence="5" id="KW-1185">Reference proteome</keyword>
<name>A0A918HQX6_9ACTN</name>
<evidence type="ECO:0000313" key="4">
    <source>
        <dbReference type="EMBL" id="GGT92054.1"/>
    </source>
</evidence>
<keyword evidence="2" id="KW-0812">Transmembrane</keyword>
<evidence type="ECO:0000256" key="2">
    <source>
        <dbReference type="SAM" id="Phobius"/>
    </source>
</evidence>